<dbReference type="InterPro" id="IPR007110">
    <property type="entry name" value="Ig-like_dom"/>
</dbReference>
<dbReference type="Gene3D" id="2.60.110.10">
    <property type="entry name" value="Thaumatin"/>
    <property type="match status" value="1"/>
</dbReference>
<evidence type="ECO:0000313" key="9">
    <source>
        <dbReference type="Proteomes" id="UP000366065"/>
    </source>
</evidence>
<feature type="compositionally biased region" description="Polar residues" evidence="4">
    <location>
        <begin position="1181"/>
        <end position="1203"/>
    </location>
</feature>
<feature type="compositionally biased region" description="Polar residues" evidence="4">
    <location>
        <begin position="1900"/>
        <end position="1910"/>
    </location>
</feature>
<dbReference type="InterPro" id="IPR042517">
    <property type="entry name" value="Glyco_hydro_64_N_2"/>
</dbReference>
<feature type="domain" description="GH64" evidence="7">
    <location>
        <begin position="2290"/>
        <end position="2664"/>
    </location>
</feature>
<dbReference type="InterPro" id="IPR013783">
    <property type="entry name" value="Ig-like_fold"/>
</dbReference>
<feature type="domain" description="Ig-like" evidence="6">
    <location>
        <begin position="991"/>
        <end position="1163"/>
    </location>
</feature>
<evidence type="ECO:0000259" key="5">
    <source>
        <dbReference type="PROSITE" id="PS50022"/>
    </source>
</evidence>
<dbReference type="Gene3D" id="3.30.920.50">
    <property type="entry name" value="Beta-1,3-glucanase, C-terminal domain"/>
    <property type="match status" value="1"/>
</dbReference>
<dbReference type="Pfam" id="PF16483">
    <property type="entry name" value="Glyco_hydro_64"/>
    <property type="match status" value="1"/>
</dbReference>
<evidence type="ECO:0000256" key="3">
    <source>
        <dbReference type="ARBA" id="ARBA00023295"/>
    </source>
</evidence>
<dbReference type="SMART" id="SM00409">
    <property type="entry name" value="IG"/>
    <property type="match status" value="7"/>
</dbReference>
<keyword evidence="9" id="KW-1185">Reference proteome</keyword>
<dbReference type="Pfam" id="PF22633">
    <property type="entry name" value="F5_F8_type_C_2"/>
    <property type="match status" value="2"/>
</dbReference>
<dbReference type="InterPro" id="IPR000421">
    <property type="entry name" value="FA58C"/>
</dbReference>
<evidence type="ECO:0000256" key="1">
    <source>
        <dbReference type="ARBA" id="ARBA00007401"/>
    </source>
</evidence>
<dbReference type="InterPro" id="IPR006102">
    <property type="entry name" value="Ig-like_GH2"/>
</dbReference>
<keyword evidence="2 8" id="KW-0378">Hydrolase</keyword>
<dbReference type="Pfam" id="PF13927">
    <property type="entry name" value="Ig_3"/>
    <property type="match status" value="1"/>
</dbReference>
<dbReference type="SUPFAM" id="SSF49303">
    <property type="entry name" value="beta-Galactosidase/glucuronidase domain"/>
    <property type="match status" value="1"/>
</dbReference>
<evidence type="ECO:0000259" key="6">
    <source>
        <dbReference type="PROSITE" id="PS50835"/>
    </source>
</evidence>
<dbReference type="Pfam" id="PF18565">
    <property type="entry name" value="Glyco_hydro2_C5"/>
    <property type="match status" value="1"/>
</dbReference>
<dbReference type="SUPFAM" id="SSF51445">
    <property type="entry name" value="(Trans)glycosidases"/>
    <property type="match status" value="1"/>
</dbReference>
<gene>
    <name evidence="8" type="ORF">PCA20602_04342</name>
</gene>
<feature type="region of interest" description="Disordered" evidence="4">
    <location>
        <begin position="1181"/>
        <end position="1210"/>
    </location>
</feature>
<dbReference type="SUPFAM" id="SSF49785">
    <property type="entry name" value="Galactose-binding domain-like"/>
    <property type="match status" value="5"/>
</dbReference>
<feature type="domain" description="Ig-like" evidence="6">
    <location>
        <begin position="1764"/>
        <end position="1847"/>
    </location>
</feature>
<dbReference type="Gene3D" id="2.60.120.260">
    <property type="entry name" value="Galactose-binding domain-like"/>
    <property type="match status" value="5"/>
</dbReference>
<dbReference type="PROSITE" id="PS52006">
    <property type="entry name" value="GH64"/>
    <property type="match status" value="1"/>
</dbReference>
<dbReference type="Pfam" id="PF02836">
    <property type="entry name" value="Glyco_hydro_2_C"/>
    <property type="match status" value="1"/>
</dbReference>
<accession>A0ABY6W9V3</accession>
<dbReference type="InterPro" id="IPR036156">
    <property type="entry name" value="Beta-gal/glucu_dom_sf"/>
</dbReference>
<dbReference type="InterPro" id="IPR032477">
    <property type="entry name" value="Glyco_hydro_64"/>
</dbReference>
<feature type="compositionally biased region" description="Polar residues" evidence="4">
    <location>
        <begin position="2022"/>
        <end position="2039"/>
    </location>
</feature>
<feature type="domain" description="F5/8 type C" evidence="5">
    <location>
        <begin position="1613"/>
        <end position="1764"/>
    </location>
</feature>
<name>A0ABY6W9V3_9BURK</name>
<feature type="region of interest" description="Disordered" evidence="4">
    <location>
        <begin position="2261"/>
        <end position="2281"/>
    </location>
</feature>
<dbReference type="InterPro" id="IPR017853">
    <property type="entry name" value="GH"/>
</dbReference>
<dbReference type="PANTHER" id="PTHR42732:SF1">
    <property type="entry name" value="BETA-MANNOSIDASE"/>
    <property type="match status" value="1"/>
</dbReference>
<dbReference type="InterPro" id="IPR051913">
    <property type="entry name" value="GH2_Domain-Containing"/>
</dbReference>
<organism evidence="8 9">
    <name type="scientific">Pandoraea capi</name>
    <dbReference type="NCBI Taxonomy" id="2508286"/>
    <lineage>
        <taxon>Bacteria</taxon>
        <taxon>Pseudomonadati</taxon>
        <taxon>Pseudomonadota</taxon>
        <taxon>Betaproteobacteria</taxon>
        <taxon>Burkholderiales</taxon>
        <taxon>Burkholderiaceae</taxon>
        <taxon>Pandoraea</taxon>
    </lineage>
</organism>
<dbReference type="InterPro" id="IPR003599">
    <property type="entry name" value="Ig_sub"/>
</dbReference>
<dbReference type="PROSITE" id="PS50835">
    <property type="entry name" value="IG_LIKE"/>
    <property type="match status" value="3"/>
</dbReference>
<feature type="domain" description="F5/8 type C" evidence="5">
    <location>
        <begin position="2028"/>
        <end position="2165"/>
    </location>
</feature>
<dbReference type="PANTHER" id="PTHR42732">
    <property type="entry name" value="BETA-GALACTOSIDASE"/>
    <property type="match status" value="1"/>
</dbReference>
<feature type="domain" description="Ig-like" evidence="6">
    <location>
        <begin position="1538"/>
        <end position="1619"/>
    </location>
</feature>
<dbReference type="Gene3D" id="2.60.40.10">
    <property type="entry name" value="Immunoglobulins"/>
    <property type="match status" value="10"/>
</dbReference>
<dbReference type="InterPro" id="IPR006103">
    <property type="entry name" value="Glyco_hydro_2_cat"/>
</dbReference>
<feature type="domain" description="F5/8 type C" evidence="5">
    <location>
        <begin position="1883"/>
        <end position="2016"/>
    </location>
</feature>
<feature type="region of interest" description="Disordered" evidence="4">
    <location>
        <begin position="1818"/>
        <end position="1920"/>
    </location>
</feature>
<dbReference type="InterPro" id="IPR036179">
    <property type="entry name" value="Ig-like_dom_sf"/>
</dbReference>
<dbReference type="InterPro" id="IPR040605">
    <property type="entry name" value="Glyco_hydro2_dom5"/>
</dbReference>
<dbReference type="SMART" id="SM00231">
    <property type="entry name" value="FA58C"/>
    <property type="match status" value="2"/>
</dbReference>
<feature type="compositionally biased region" description="Polar residues" evidence="4">
    <location>
        <begin position="1835"/>
        <end position="1844"/>
    </location>
</feature>
<evidence type="ECO:0000259" key="7">
    <source>
        <dbReference type="PROSITE" id="PS52006"/>
    </source>
</evidence>
<dbReference type="InterPro" id="IPR013098">
    <property type="entry name" value="Ig_I-set"/>
</dbReference>
<comment type="caution">
    <text evidence="8">The sequence shown here is derived from an EMBL/GenBank/DDBJ whole genome shotgun (WGS) entry which is preliminary data.</text>
</comment>
<feature type="compositionally biased region" description="Gly residues" evidence="4">
    <location>
        <begin position="1853"/>
        <end position="1881"/>
    </location>
</feature>
<feature type="domain" description="F5/8 type C" evidence="5">
    <location>
        <begin position="1156"/>
        <end position="1300"/>
    </location>
</feature>
<protein>
    <submittedName>
        <fullName evidence="8">Beta-galactosidase BoGH2A</fullName>
        <ecNumber evidence="8">3.2.1.23</ecNumber>
    </submittedName>
</protein>
<dbReference type="Gene3D" id="3.20.20.80">
    <property type="entry name" value="Glycosidases"/>
    <property type="match status" value="1"/>
</dbReference>
<dbReference type="EC" id="3.2.1.23" evidence="8"/>
<dbReference type="EMBL" id="CABPRV010000012">
    <property type="protein sequence ID" value="VVE44495.1"/>
    <property type="molecule type" value="Genomic_DNA"/>
</dbReference>
<dbReference type="SUPFAM" id="SSF48726">
    <property type="entry name" value="Immunoglobulin"/>
    <property type="match status" value="7"/>
</dbReference>
<sequence>MLHGFNRNHNDEMRKRHSLAWTCTGLLLAWMFLMAGTATPQTNAGAAPIPIPASGRVKINLGATPWKFLGDDSTAYAQPGFDDSGWKNVGIPHSMNENSMFSNTQSGGDVPNGRGWYRKHLKLDKSYAGRKVIIEFEGAHMGAQVYVNGTPVKGSSVRSPDATHVIGFLPFAIDITNMVTADGVTDNVIAVRVAANGDWFEDPDFSGAFRFGQGDTGIFRPVYLYVTDPVHIPLNDYPVMQTWGTHVSTVSIDSPATDGSGTAASANIQIETNVLNESGAAQTAQVTTQIVDASGTVVKQAKDDVVLPPNAGPGYHPTLVRQNLVVDKPTLWYPNNVPRGRPYMYRVFHMVSVGGVVVDATESPLGIRLITWDNNFPSINGYPTHLWGASGRYDYPGLGTAVPEEQQWRDLRLLADAGGNLYRPGHSSSSTEFLGAADALGIFVVQPSGDGENGFNDCYQLASPTADCPQNKIDKYALKLELHRDMILRDRNNPSVLAWEANNGIMNTSFAPLLAAIGRQWDPVNTRAQADRTPNALNGDILSCSRQGCEVGVKNQFPNKPAWSAEYWGRGEFRENYDFEMDQVASFLNDWRSGVLVNAFGIAHWYLADTPGEDSFYWSGKTYDAKLNPTGPMVRSLGESMTDGNRFPRLLYYAYQAAWTPFSIKPVVHLANTWNRSGPVRVNVFSNCPAVRLVINDVVQGADQKPNNLSTSTDNSAGTTTGLVGQAHWDDVQANGGHIQALCVDGFGAQVTYNGRPVLDEQYTAGVPDHIVLSVVPEVLRPNGQSFQVTANGSDAVFVTAMVVDAKGVVVPNASNLITFSVDNTAVANYRGGWDHIVTMDKPASYHAPGDHELAAEGGLTRIAIRSTFQTGHVNVTATSPGLGSGTAAYDVQAPVIVPVQAATSAPQIVVQPASQQVSVGQPAHFDVTVSGAAPMQFQWQRDHQDIPGATGSSLDTPAAIGDDNGHVYGVRVRNGVGVITSNDAVLSVIPARAVTIDTPPAAQTVFVGQTATFSVAVTGSPVIEYQWFRNDVAIDGAKSPTYTTPVLGPDDDGAMFKVFVKNPLAQVTSTPVALKVNAATVPTITTPPANTVAMLNQSATFTVVADGSKPLHYLWSGPTGVVGGDSPSLTIDAVAPKDLGKYTVTVSNASGKSVTSDPATLSQAAPGVNLAQGKRAFASSYQDPQGMPASNVTDGNVSSRWSSDQKDGDTASITVDLGAPMPVNRMILRWEAAYASSYRIEVSNDNVQYTKAYESAAGFSGGVDDFTFPLVTARYVRMVGQKRASTYGYSLYEIEVYNVPNCNDGGLYTNERYTVLNPGEAQDKASTLIWNRKQYATTDPNHQFTQLSAADYCAAQGKRLPTRDEALSIAGNNSAACAFPEKWTTWTSTLLATDQRQAYLITSAGEDRQGLVDNAPGWVLCVSGTAQVTAPTVSVQPGDVSATRGTSAHFGLGINGSAPLTFKWYRVAKAGETSDTLVYTSSEPIYDTPAVKQEDDGSQYYVIASNAAGSVTSQKFKLTVTAPQQDPGGNNPQVPPPTIVTPPVSQSAAIGKTATFTVSATGNGTLSYQWYRDGAQIDGAVSASYTTPAVKLEDNGAQFTVLVSAGGASKLSDGATLNVVDGVPSNDTNLALGKTVTSTPVENPGFGAATNVNDGDIATRWSSLFQDNPDADKANITIDLGKSQAVNLVRLKWEAAYGKQYLIQVSDTGNDGDWKTVYTQNTGRGGTENLSFQTVSARYVRMQGVKRQTQYGFSLFEFEVYGPQLSFDQQPQPQSVQVGQPAHFTVSVIGATNLSYTWFRNGQQVAVTANPSYDTPATTMDDDGAQYGVVADDGNSNITSTPAKLTVTPATAGGGNNGNDGAPPQGGTGDGGNGGNGSDGNNGATAVNLALGKRVSASGAENPQGTPATNAVDGNADSRWSSDFNDNAWIAVDLGAPTQISEVQLRWERAYGTAYEIQISDDGNTWRKVGGQSAGQGGTEQVSFTPVTTRFVRMAGKQRATPYGYSLFEFEVYGPAGGTVPVNNPATETPSDDSSNGNLAKGKSAFASGAENDGTPARFAVDGNQGTRWSSDFNDDAWLAVDLGASVPVSKVVLRWERAYGAAYEIQVSNDNQNWTRVASQPNGQGGVETVSFATTSARYVRMAGVKRSSPYGYSLFEFEVYGPTDGSTPPPPPPPPLPVISGQPASITVQQGQTAHFAVALANPDGMTYRWRRGGDLIPGANASTYDTQPTTAADNGATFTVDVTNSAGQTVTSSAATLTVTPPPVTGDPGNTNPPDDGTIPNYPIYPNQVGVELRNNTKGAYTDDQIYVAVIAHDPANNGRFVYLKADGTIVPMAVEDNDAPGHLTKNGQNFSNYFFTLAQAKQLKFPKIFGARAFVALGSPLYIKINKDEAGNLGFAGPDLRNPTDPNIDVLFDWYEFTYGDNGMWFNNTQVDQFGFPLTEDLYGSNRTTHVRSGITESRASIFAAYQKEVPAEFQPINPSPLRIAAPSKGGFDAGQPNGKYFDGYIDSMWEYYRTHTLTLLMWGNARKFVGQTVGDQLVFTEVDQGNGAFVGGKYYVNHPNTQDMLEAKGPLASGNATELAIEAQVAAALNRHIMEDDTQWAAPSSTWYAKAPYNAYAKFWHDHSIDRKAYGFSYDDVSDQSSTLVSPTPEHLILGIGF</sequence>
<dbReference type="CDD" id="cd09214">
    <property type="entry name" value="GH64-like"/>
    <property type="match status" value="1"/>
</dbReference>
<dbReference type="InterPro" id="IPR008979">
    <property type="entry name" value="Galactose-bd-like_sf"/>
</dbReference>
<keyword evidence="3 8" id="KW-0326">Glycosidase</keyword>
<dbReference type="GO" id="GO:0004565">
    <property type="term" value="F:beta-galactosidase activity"/>
    <property type="evidence" value="ECO:0007669"/>
    <property type="project" value="UniProtKB-EC"/>
</dbReference>
<dbReference type="Proteomes" id="UP000366065">
    <property type="component" value="Unassembled WGS sequence"/>
</dbReference>
<evidence type="ECO:0000256" key="4">
    <source>
        <dbReference type="SAM" id="MobiDB-lite"/>
    </source>
</evidence>
<evidence type="ECO:0000256" key="2">
    <source>
        <dbReference type="ARBA" id="ARBA00022801"/>
    </source>
</evidence>
<proteinExistence type="inferred from homology"/>
<reference evidence="8 9" key="1">
    <citation type="submission" date="2019-08" db="EMBL/GenBank/DDBJ databases">
        <authorList>
            <person name="Peeters C."/>
        </authorList>
    </citation>
    <scope>NUCLEOTIDE SEQUENCE [LARGE SCALE GENOMIC DNA]</scope>
    <source>
        <strain evidence="8 9">LMG 20602</strain>
    </source>
</reference>
<dbReference type="Pfam" id="PF00703">
    <property type="entry name" value="Glyco_hydro_2"/>
    <property type="match status" value="1"/>
</dbReference>
<evidence type="ECO:0000313" key="8">
    <source>
        <dbReference type="EMBL" id="VVE44495.1"/>
    </source>
</evidence>
<dbReference type="PROSITE" id="PS50022">
    <property type="entry name" value="FA58C_3"/>
    <property type="match status" value="4"/>
</dbReference>
<dbReference type="InterPro" id="IPR037176">
    <property type="entry name" value="Osmotin/thaumatin-like_sf"/>
</dbReference>
<feature type="region of interest" description="Disordered" evidence="4">
    <location>
        <begin position="2022"/>
        <end position="2061"/>
    </location>
</feature>
<comment type="similarity">
    <text evidence="1">Belongs to the glycosyl hydrolase 2 family.</text>
</comment>
<dbReference type="Pfam" id="PF00754">
    <property type="entry name" value="F5_F8_type_C"/>
    <property type="match status" value="2"/>
</dbReference>
<dbReference type="Pfam" id="PF07679">
    <property type="entry name" value="I-set"/>
    <property type="match status" value="1"/>
</dbReference>